<dbReference type="InterPro" id="IPR016143">
    <property type="entry name" value="Citrate_synth-like_sm_a-sub"/>
</dbReference>
<evidence type="ECO:0000313" key="5">
    <source>
        <dbReference type="EMBL" id="GGF23690.1"/>
    </source>
</evidence>
<sequence>MARVLGVKPESVYAYVSRGQLNSVRIAGIRGSLFAVGEVEAFGRRTERRPPAGIVERIHTELTLIEGDRLYYRGRDATELAFSTDFEDVAEMLWGTIAGSDHRWGMPVPPVSPTPARGVDIIRLVVDHMGAADRHRGMIASDAVAYKAMCTLNAILKVLPVVSEFPRRGSSMAARLWPRLSPMAPTTQRVTLLNAAMVLLADHDLAAGTVAARVAASARGSIYAVISAGLGAFDGPLHGGATTVAYDFLSSVLADPAGPDHAVSEYLRDGHRPPGCGHIVYRHRDPRAEALIDGLVRDGGRRDVLAAVEAVRTGVSGSGAGFVNSDLALAAFALRYRMIPDACATIFAVARIAGWVAHAIEEYREPRLRYRPEGVYTGVRPAR</sequence>
<evidence type="ECO:0000256" key="1">
    <source>
        <dbReference type="ARBA" id="ARBA00005163"/>
    </source>
</evidence>
<proteinExistence type="inferred from homology"/>
<dbReference type="EMBL" id="BMCS01000001">
    <property type="protein sequence ID" value="GGF23690.1"/>
    <property type="molecule type" value="Genomic_DNA"/>
</dbReference>
<dbReference type="Proteomes" id="UP000632454">
    <property type="component" value="Unassembled WGS sequence"/>
</dbReference>
<dbReference type="PANTHER" id="PTHR11739">
    <property type="entry name" value="CITRATE SYNTHASE"/>
    <property type="match status" value="1"/>
</dbReference>
<dbReference type="EC" id="2.3.3.16" evidence="3"/>
<evidence type="ECO:0000313" key="6">
    <source>
        <dbReference type="Proteomes" id="UP000632454"/>
    </source>
</evidence>
<dbReference type="PANTHER" id="PTHR11739:SF4">
    <property type="entry name" value="CITRATE SYNTHASE, PEROXISOMAL"/>
    <property type="match status" value="1"/>
</dbReference>
<keyword evidence="6" id="KW-1185">Reference proteome</keyword>
<gene>
    <name evidence="5" type="ORF">GCM10007298_19520</name>
</gene>
<name>A0ABQ1USA0_9NOCA</name>
<protein>
    <recommendedName>
        <fullName evidence="3">citrate synthase (unknown stereospecificity)</fullName>
        <ecNumber evidence="3">2.3.3.16</ecNumber>
    </recommendedName>
</protein>
<dbReference type="InterPro" id="IPR036969">
    <property type="entry name" value="Citrate_synthase_sf"/>
</dbReference>
<reference evidence="6" key="1">
    <citation type="journal article" date="2019" name="Int. J. Syst. Evol. Microbiol.">
        <title>The Global Catalogue of Microorganisms (GCM) 10K type strain sequencing project: providing services to taxonomists for standard genome sequencing and annotation.</title>
        <authorList>
            <consortium name="The Broad Institute Genomics Platform"/>
            <consortium name="The Broad Institute Genome Sequencing Center for Infectious Disease"/>
            <person name="Wu L."/>
            <person name="Ma J."/>
        </authorList>
    </citation>
    <scope>NUCLEOTIDE SEQUENCE [LARGE SCALE GENOMIC DNA]</scope>
    <source>
        <strain evidence="6">CCM 7855</strain>
    </source>
</reference>
<dbReference type="InterPro" id="IPR016142">
    <property type="entry name" value="Citrate_synth-like_lrg_a-sub"/>
</dbReference>
<dbReference type="Gene3D" id="1.10.230.10">
    <property type="entry name" value="Cytochrome P450-Terp, domain 2"/>
    <property type="match status" value="1"/>
</dbReference>
<evidence type="ECO:0000256" key="3">
    <source>
        <dbReference type="ARBA" id="ARBA00012972"/>
    </source>
</evidence>
<comment type="caution">
    <text evidence="5">The sequence shown here is derived from an EMBL/GenBank/DDBJ whole genome shotgun (WGS) entry which is preliminary data.</text>
</comment>
<comment type="pathway">
    <text evidence="1">Carbohydrate metabolism; tricarboxylic acid cycle.</text>
</comment>
<dbReference type="InterPro" id="IPR002020">
    <property type="entry name" value="Citrate_synthase"/>
</dbReference>
<evidence type="ECO:0000256" key="2">
    <source>
        <dbReference type="ARBA" id="ARBA00010566"/>
    </source>
</evidence>
<comment type="similarity">
    <text evidence="2">Belongs to the citrate synthase family.</text>
</comment>
<dbReference type="PRINTS" id="PR00143">
    <property type="entry name" value="CITRTSNTHASE"/>
</dbReference>
<evidence type="ECO:0000256" key="4">
    <source>
        <dbReference type="ARBA" id="ARBA00022679"/>
    </source>
</evidence>
<accession>A0ABQ1USA0</accession>
<organism evidence="5 6">
    <name type="scientific">Williamsia phyllosphaerae</name>
    <dbReference type="NCBI Taxonomy" id="885042"/>
    <lineage>
        <taxon>Bacteria</taxon>
        <taxon>Bacillati</taxon>
        <taxon>Actinomycetota</taxon>
        <taxon>Actinomycetes</taxon>
        <taxon>Mycobacteriales</taxon>
        <taxon>Nocardiaceae</taxon>
        <taxon>Williamsia</taxon>
    </lineage>
</organism>
<dbReference type="SUPFAM" id="SSF48256">
    <property type="entry name" value="Citrate synthase"/>
    <property type="match status" value="1"/>
</dbReference>
<dbReference type="Gene3D" id="1.10.580.10">
    <property type="entry name" value="Citrate Synthase, domain 1"/>
    <property type="match status" value="2"/>
</dbReference>
<keyword evidence="4" id="KW-0808">Transferase</keyword>
<dbReference type="Pfam" id="PF00285">
    <property type="entry name" value="Citrate_synt"/>
    <property type="match status" value="1"/>
</dbReference>